<dbReference type="InterPro" id="IPR009057">
    <property type="entry name" value="Homeodomain-like_sf"/>
</dbReference>
<protein>
    <submittedName>
        <fullName evidence="4">TetR family transcriptional regulator</fullName>
    </submittedName>
</protein>
<organism evidence="4 5">
    <name type="scientific">Williamsia limnetica</name>
    <dbReference type="NCBI Taxonomy" id="882452"/>
    <lineage>
        <taxon>Bacteria</taxon>
        <taxon>Bacillati</taxon>
        <taxon>Actinomycetota</taxon>
        <taxon>Actinomycetes</taxon>
        <taxon>Mycobacteriales</taxon>
        <taxon>Nocardiaceae</taxon>
        <taxon>Williamsia</taxon>
    </lineage>
</organism>
<dbReference type="GO" id="GO:0003677">
    <property type="term" value="F:DNA binding"/>
    <property type="evidence" value="ECO:0007669"/>
    <property type="project" value="UniProtKB-UniRule"/>
</dbReference>
<proteinExistence type="predicted"/>
<dbReference type="PROSITE" id="PS50977">
    <property type="entry name" value="HTH_TETR_2"/>
    <property type="match status" value="1"/>
</dbReference>
<feature type="domain" description="HTH tetR-type" evidence="3">
    <location>
        <begin position="4"/>
        <end position="64"/>
    </location>
</feature>
<accession>A0A318RJJ2</accession>
<keyword evidence="1 2" id="KW-0238">DNA-binding</keyword>
<evidence type="ECO:0000256" key="2">
    <source>
        <dbReference type="PROSITE-ProRule" id="PRU00335"/>
    </source>
</evidence>
<evidence type="ECO:0000256" key="1">
    <source>
        <dbReference type="ARBA" id="ARBA00023125"/>
    </source>
</evidence>
<sequence>MGTPASRDAYFETGLDILANEGYGDLKLSEVCNRLGVTTGSFYHFFKNWGAYTDALLQYWLKTRTVRQMEAARAITDPFERVSLLIQVGLALPHGAEAAIRTWSSVSPEVRPIQEEVDKNRYAIVYESALDLLGDVDKAQGFASWAIYILIGYEQAALPHDVSSLGWVAQQMLDSLAAQAGLNVSGSLENQ</sequence>
<feature type="DNA-binding region" description="H-T-H motif" evidence="2">
    <location>
        <begin position="27"/>
        <end position="46"/>
    </location>
</feature>
<dbReference type="OrthoDB" id="3218408at2"/>
<comment type="caution">
    <text evidence="4">The sequence shown here is derived from an EMBL/GenBank/DDBJ whole genome shotgun (WGS) entry which is preliminary data.</text>
</comment>
<dbReference type="SUPFAM" id="SSF46689">
    <property type="entry name" value="Homeodomain-like"/>
    <property type="match status" value="1"/>
</dbReference>
<keyword evidence="5" id="KW-1185">Reference proteome</keyword>
<evidence type="ECO:0000313" key="5">
    <source>
        <dbReference type="Proteomes" id="UP000247591"/>
    </source>
</evidence>
<dbReference type="Gene3D" id="1.10.357.10">
    <property type="entry name" value="Tetracycline Repressor, domain 2"/>
    <property type="match status" value="1"/>
</dbReference>
<evidence type="ECO:0000259" key="3">
    <source>
        <dbReference type="PROSITE" id="PS50977"/>
    </source>
</evidence>
<dbReference type="EMBL" id="QJSP01000008">
    <property type="protein sequence ID" value="PYE16506.1"/>
    <property type="molecule type" value="Genomic_DNA"/>
</dbReference>
<dbReference type="Proteomes" id="UP000247591">
    <property type="component" value="Unassembled WGS sequence"/>
</dbReference>
<gene>
    <name evidence="4" type="ORF">DFR67_108259</name>
</gene>
<dbReference type="RefSeq" id="WP_110470346.1">
    <property type="nucleotide sequence ID" value="NZ_QJSP01000008.1"/>
</dbReference>
<dbReference type="Pfam" id="PF00440">
    <property type="entry name" value="TetR_N"/>
    <property type="match status" value="1"/>
</dbReference>
<dbReference type="AlphaFoldDB" id="A0A318RJJ2"/>
<evidence type="ECO:0000313" key="4">
    <source>
        <dbReference type="EMBL" id="PYE16506.1"/>
    </source>
</evidence>
<name>A0A318RJJ2_WILLI</name>
<dbReference type="InterPro" id="IPR001647">
    <property type="entry name" value="HTH_TetR"/>
</dbReference>
<reference evidence="4 5" key="1">
    <citation type="submission" date="2018-06" db="EMBL/GenBank/DDBJ databases">
        <title>Genomic Encyclopedia of Type Strains, Phase IV (KMG-IV): sequencing the most valuable type-strain genomes for metagenomic binning, comparative biology and taxonomic classification.</title>
        <authorList>
            <person name="Goeker M."/>
        </authorList>
    </citation>
    <scope>NUCLEOTIDE SEQUENCE [LARGE SCALE GENOMIC DNA]</scope>
    <source>
        <strain evidence="4 5">DSM 45521</strain>
    </source>
</reference>